<keyword evidence="2" id="KW-1185">Reference proteome</keyword>
<dbReference type="Proteomes" id="UP001432180">
    <property type="component" value="Chromosome"/>
</dbReference>
<protein>
    <recommendedName>
        <fullName evidence="3">DUF4258 domain-containing protein</fullName>
    </recommendedName>
</protein>
<dbReference type="InterPro" id="IPR025354">
    <property type="entry name" value="DUF4258"/>
</dbReference>
<organism evidence="1 2">
    <name type="scientific">Thiorhodovibrio winogradskyi</name>
    <dbReference type="NCBI Taxonomy" id="77007"/>
    <lineage>
        <taxon>Bacteria</taxon>
        <taxon>Pseudomonadati</taxon>
        <taxon>Pseudomonadota</taxon>
        <taxon>Gammaproteobacteria</taxon>
        <taxon>Chromatiales</taxon>
        <taxon>Chromatiaceae</taxon>
        <taxon>Thiorhodovibrio</taxon>
    </lineage>
</organism>
<name>A0ABZ0S746_9GAMM</name>
<evidence type="ECO:0000313" key="2">
    <source>
        <dbReference type="Proteomes" id="UP001432180"/>
    </source>
</evidence>
<proteinExistence type="predicted"/>
<reference evidence="1 2" key="1">
    <citation type="journal article" date="2023" name="Microorganisms">
        <title>Thiorhodovibrio frisius and Trv. litoralis spp. nov., Two Novel Members from a Clade of Fastidious Purple Sulfur Bacteria That Exhibit Unique Red-Shifted Light-Harvesting Capabilities.</title>
        <authorList>
            <person name="Methner A."/>
            <person name="Kuzyk S.B."/>
            <person name="Petersen J."/>
            <person name="Bauer S."/>
            <person name="Brinkmann H."/>
            <person name="Sichau K."/>
            <person name="Wanner G."/>
            <person name="Wolf J."/>
            <person name="Neumann-Schaal M."/>
            <person name="Henke P."/>
            <person name="Tank M."/>
            <person name="Sproer C."/>
            <person name="Bunk B."/>
            <person name="Overmann J."/>
        </authorList>
    </citation>
    <scope>NUCLEOTIDE SEQUENCE [LARGE SCALE GENOMIC DNA]</scope>
    <source>
        <strain evidence="1 2">DSM 6702</strain>
    </source>
</reference>
<dbReference type="Pfam" id="PF14076">
    <property type="entry name" value="DUF4258"/>
    <property type="match status" value="1"/>
</dbReference>
<gene>
    <name evidence="1" type="ORF">Thiowin_01015</name>
</gene>
<accession>A0ABZ0S746</accession>
<sequence length="95" mass="11012">MNCATLRFSRHAFERMFERGLSPAVVEQSIATAEPIKEYPDERPFPSVLLLAFHQQTPVHLVVAKNPLTEDCVVVTVYIPDAKLWRDDFKTRRNR</sequence>
<evidence type="ECO:0008006" key="3">
    <source>
        <dbReference type="Google" id="ProtNLM"/>
    </source>
</evidence>
<evidence type="ECO:0000313" key="1">
    <source>
        <dbReference type="EMBL" id="WPL16078.1"/>
    </source>
</evidence>
<dbReference type="EMBL" id="CP121472">
    <property type="protein sequence ID" value="WPL16078.1"/>
    <property type="molecule type" value="Genomic_DNA"/>
</dbReference>